<dbReference type="PANTHER" id="PTHR43284">
    <property type="entry name" value="ASPARAGINE SYNTHETASE (GLUTAMINE-HYDROLYZING)"/>
    <property type="match status" value="1"/>
</dbReference>
<comment type="caution">
    <text evidence="4">The sequence shown here is derived from an EMBL/GenBank/DDBJ whole genome shotgun (WGS) entry which is preliminary data.</text>
</comment>
<organism evidence="4 5">
    <name type="scientific">Pararhodobacter marinus</name>
    <dbReference type="NCBI Taxonomy" id="2184063"/>
    <lineage>
        <taxon>Bacteria</taxon>
        <taxon>Pseudomonadati</taxon>
        <taxon>Pseudomonadota</taxon>
        <taxon>Alphaproteobacteria</taxon>
        <taxon>Rhodobacterales</taxon>
        <taxon>Paracoccaceae</taxon>
        <taxon>Pararhodobacter</taxon>
    </lineage>
</organism>
<dbReference type="OrthoDB" id="4897717at2"/>
<dbReference type="InterPro" id="IPR014729">
    <property type="entry name" value="Rossmann-like_a/b/a_fold"/>
</dbReference>
<dbReference type="PANTHER" id="PTHR43284:SF1">
    <property type="entry name" value="ASPARAGINE SYNTHETASE"/>
    <property type="match status" value="1"/>
</dbReference>
<dbReference type="EC" id="6.3.5.4" evidence="2"/>
<dbReference type="Proteomes" id="UP000244940">
    <property type="component" value="Unassembled WGS sequence"/>
</dbReference>
<evidence type="ECO:0000256" key="3">
    <source>
        <dbReference type="ARBA" id="ARBA00048741"/>
    </source>
</evidence>
<dbReference type="GeneID" id="94363791"/>
<keyword evidence="5" id="KW-1185">Reference proteome</keyword>
<evidence type="ECO:0000313" key="5">
    <source>
        <dbReference type="Proteomes" id="UP000244940"/>
    </source>
</evidence>
<dbReference type="Gene3D" id="3.40.50.620">
    <property type="entry name" value="HUPs"/>
    <property type="match status" value="1"/>
</dbReference>
<dbReference type="GO" id="GO:0004066">
    <property type="term" value="F:asparagine synthase (glutamine-hydrolyzing) activity"/>
    <property type="evidence" value="ECO:0007669"/>
    <property type="project" value="UniProtKB-EC"/>
</dbReference>
<dbReference type="EMBL" id="QEYD01000002">
    <property type="protein sequence ID" value="PWE30700.1"/>
    <property type="molecule type" value="Genomic_DNA"/>
</dbReference>
<dbReference type="InterPro" id="IPR051786">
    <property type="entry name" value="ASN_synthetase/amidase"/>
</dbReference>
<sequence length="547" mass="59940">MTDGASFGAASFESHPWVDQGDAAPFLFIDRTAGPGGAQAMVQGQAVATVGHKMRVPGDARPRGLWGAWRWDGETLTAEVDALGYFTLFVYQKGDQIGVSPSIFQLLAHGADAEIDPVALAVFHRVGFFVGGDTPFQHIRVMQPASRLTWRAGQARYEGGEPIPKPLDITRDQAVEAFIDLPRAAIRRFLQDWGGPIALPLSGGRDSRHILLEMAHQGRLPDTCVTFHHGGKVMNAEVQAARAVAARVGVKHTILGHPRYRMRDALRGLLMTQLCADEHAQMMPMHDFLSGSDYCAVDGIGGDILTNPDDWAAGFMERARRGDWEGIARGMADGHGGVISRPGHHGGAGAVFSPDLEEAAIDRLARAIAVYKDAPDPYQCFWFYHRTRREISFVSTAVMGGAPMVFCPYLDPDFVELGLSLPWDVTCDQKLHDDAIFRAYPDYADIPFASGFRNQPLPRLRAHRLTNALDSLRIAALTGREGALSGMRAALKSTPLKRGPSDILRLHDEMVRGMDPQRARHLMSLDRRLRAAAPKRQELVSDVHLGA</sequence>
<gene>
    <name evidence="4" type="ORF">C4N9_02695</name>
</gene>
<comment type="catalytic activity">
    <reaction evidence="3">
        <text>L-aspartate + L-glutamine + ATP + H2O = L-asparagine + L-glutamate + AMP + diphosphate + H(+)</text>
        <dbReference type="Rhea" id="RHEA:12228"/>
        <dbReference type="ChEBI" id="CHEBI:15377"/>
        <dbReference type="ChEBI" id="CHEBI:15378"/>
        <dbReference type="ChEBI" id="CHEBI:29985"/>
        <dbReference type="ChEBI" id="CHEBI:29991"/>
        <dbReference type="ChEBI" id="CHEBI:30616"/>
        <dbReference type="ChEBI" id="CHEBI:33019"/>
        <dbReference type="ChEBI" id="CHEBI:58048"/>
        <dbReference type="ChEBI" id="CHEBI:58359"/>
        <dbReference type="ChEBI" id="CHEBI:456215"/>
        <dbReference type="EC" id="6.3.5.4"/>
    </reaction>
</comment>
<evidence type="ECO:0000256" key="1">
    <source>
        <dbReference type="ARBA" id="ARBA00005187"/>
    </source>
</evidence>
<accession>A0A2U2CFQ6</accession>
<reference evidence="4 5" key="1">
    <citation type="submission" date="2018-05" db="EMBL/GenBank/DDBJ databases">
        <title>Pararhodobacter marina sp. nov., isolated from deep-sea water of the Indian Ocean.</title>
        <authorList>
            <person name="Lai Q.Sr."/>
            <person name="Liu X."/>
            <person name="Shao Z."/>
        </authorList>
    </citation>
    <scope>NUCLEOTIDE SEQUENCE [LARGE SCALE GENOMIC DNA]</scope>
    <source>
        <strain evidence="4 5">CIC4N-9</strain>
    </source>
</reference>
<dbReference type="AlphaFoldDB" id="A0A2U2CFQ6"/>
<evidence type="ECO:0000313" key="4">
    <source>
        <dbReference type="EMBL" id="PWE30700.1"/>
    </source>
</evidence>
<name>A0A2U2CFQ6_9RHOB</name>
<dbReference type="InterPro" id="IPR029055">
    <property type="entry name" value="Ntn_hydrolases_N"/>
</dbReference>
<protein>
    <recommendedName>
        <fullName evidence="2">asparagine synthase (glutamine-hydrolyzing)</fullName>
        <ecNumber evidence="2">6.3.5.4</ecNumber>
    </recommendedName>
</protein>
<dbReference type="RefSeq" id="WP_109531776.1">
    <property type="nucleotide sequence ID" value="NZ_QEYD01000002.1"/>
</dbReference>
<comment type="pathway">
    <text evidence="1">Amino-acid biosynthesis; L-asparagine biosynthesis; L-asparagine from L-aspartate (L-Gln route): step 1/1.</text>
</comment>
<proteinExistence type="predicted"/>
<evidence type="ECO:0000256" key="2">
    <source>
        <dbReference type="ARBA" id="ARBA00012737"/>
    </source>
</evidence>
<dbReference type="SUPFAM" id="SSF52402">
    <property type="entry name" value="Adenine nucleotide alpha hydrolases-like"/>
    <property type="match status" value="1"/>
</dbReference>
<dbReference type="SUPFAM" id="SSF56235">
    <property type="entry name" value="N-terminal nucleophile aminohydrolases (Ntn hydrolases)"/>
    <property type="match status" value="1"/>
</dbReference>